<dbReference type="KEGG" id="muc:MuYL_3916"/>
<name>A0A223P1U8_9SPHI</name>
<dbReference type="Proteomes" id="UP000215002">
    <property type="component" value="Chromosome"/>
</dbReference>
<evidence type="ECO:0000313" key="2">
    <source>
        <dbReference type="Proteomes" id="UP000215002"/>
    </source>
</evidence>
<sequence length="37" mass="4201">MKYMYQISDIAISGAFVATFRNRYAVNAGYFEIFAGN</sequence>
<protein>
    <submittedName>
        <fullName evidence="1">Uncharacterized protein</fullName>
    </submittedName>
</protein>
<reference evidence="1 2" key="1">
    <citation type="submission" date="2017-08" db="EMBL/GenBank/DDBJ databases">
        <title>Complete genome sequence of Mucilaginibacter sp. strain BJC16-A31.</title>
        <authorList>
            <consortium name="Henan University of Science and Technology"/>
            <person name="You X."/>
        </authorList>
    </citation>
    <scope>NUCLEOTIDE SEQUENCE [LARGE SCALE GENOMIC DNA]</scope>
    <source>
        <strain evidence="1 2">BJC16-A31</strain>
    </source>
</reference>
<gene>
    <name evidence="1" type="ORF">MuYL_3916</name>
</gene>
<dbReference type="AlphaFoldDB" id="A0A223P1U8"/>
<organism evidence="1 2">
    <name type="scientific">Mucilaginibacter xinganensis</name>
    <dbReference type="NCBI Taxonomy" id="1234841"/>
    <lineage>
        <taxon>Bacteria</taxon>
        <taxon>Pseudomonadati</taxon>
        <taxon>Bacteroidota</taxon>
        <taxon>Sphingobacteriia</taxon>
        <taxon>Sphingobacteriales</taxon>
        <taxon>Sphingobacteriaceae</taxon>
        <taxon>Mucilaginibacter</taxon>
    </lineage>
</organism>
<keyword evidence="2" id="KW-1185">Reference proteome</keyword>
<evidence type="ECO:0000313" key="1">
    <source>
        <dbReference type="EMBL" id="ASU35801.1"/>
    </source>
</evidence>
<proteinExistence type="predicted"/>
<accession>A0A223P1U8</accession>
<dbReference type="EMBL" id="CP022743">
    <property type="protein sequence ID" value="ASU35801.1"/>
    <property type="molecule type" value="Genomic_DNA"/>
</dbReference>